<feature type="compositionally biased region" description="Basic and acidic residues" evidence="1">
    <location>
        <begin position="24"/>
        <end position="40"/>
    </location>
</feature>
<dbReference type="AlphaFoldDB" id="A0A4Z2HBD0"/>
<comment type="caution">
    <text evidence="2">The sequence shown here is derived from an EMBL/GenBank/DDBJ whole genome shotgun (WGS) entry which is preliminary data.</text>
</comment>
<gene>
    <name evidence="2" type="ORF">EYF80_026682</name>
</gene>
<evidence type="ECO:0000313" key="3">
    <source>
        <dbReference type="Proteomes" id="UP000314294"/>
    </source>
</evidence>
<reference evidence="2 3" key="1">
    <citation type="submission" date="2019-03" db="EMBL/GenBank/DDBJ databases">
        <title>First draft genome of Liparis tanakae, snailfish: a comprehensive survey of snailfish specific genes.</title>
        <authorList>
            <person name="Kim W."/>
            <person name="Song I."/>
            <person name="Jeong J.-H."/>
            <person name="Kim D."/>
            <person name="Kim S."/>
            <person name="Ryu S."/>
            <person name="Song J.Y."/>
            <person name="Lee S.K."/>
        </authorList>
    </citation>
    <scope>NUCLEOTIDE SEQUENCE [LARGE SCALE GENOMIC DNA]</scope>
    <source>
        <tissue evidence="2">Muscle</tissue>
    </source>
</reference>
<protein>
    <submittedName>
        <fullName evidence="2">Uncharacterized protein</fullName>
    </submittedName>
</protein>
<name>A0A4Z2HBD0_9TELE</name>
<sequence length="62" mass="6894">MENERERTRASCGIATGFIPTHFSHSEPHTAGKKGSDPTRCDSQGVKPKILALKRHYVTFPL</sequence>
<accession>A0A4Z2HBD0</accession>
<dbReference type="EMBL" id="SRLO01000280">
    <property type="protein sequence ID" value="TNN63066.1"/>
    <property type="molecule type" value="Genomic_DNA"/>
</dbReference>
<dbReference type="Proteomes" id="UP000314294">
    <property type="component" value="Unassembled WGS sequence"/>
</dbReference>
<proteinExistence type="predicted"/>
<keyword evidence="3" id="KW-1185">Reference proteome</keyword>
<evidence type="ECO:0000313" key="2">
    <source>
        <dbReference type="EMBL" id="TNN63066.1"/>
    </source>
</evidence>
<evidence type="ECO:0000256" key="1">
    <source>
        <dbReference type="SAM" id="MobiDB-lite"/>
    </source>
</evidence>
<organism evidence="2 3">
    <name type="scientific">Liparis tanakae</name>
    <name type="common">Tanaka's snailfish</name>
    <dbReference type="NCBI Taxonomy" id="230148"/>
    <lineage>
        <taxon>Eukaryota</taxon>
        <taxon>Metazoa</taxon>
        <taxon>Chordata</taxon>
        <taxon>Craniata</taxon>
        <taxon>Vertebrata</taxon>
        <taxon>Euteleostomi</taxon>
        <taxon>Actinopterygii</taxon>
        <taxon>Neopterygii</taxon>
        <taxon>Teleostei</taxon>
        <taxon>Neoteleostei</taxon>
        <taxon>Acanthomorphata</taxon>
        <taxon>Eupercaria</taxon>
        <taxon>Perciformes</taxon>
        <taxon>Cottioidei</taxon>
        <taxon>Cottales</taxon>
        <taxon>Liparidae</taxon>
        <taxon>Liparis</taxon>
    </lineage>
</organism>
<feature type="region of interest" description="Disordered" evidence="1">
    <location>
        <begin position="18"/>
        <end position="44"/>
    </location>
</feature>